<evidence type="ECO:0000313" key="1">
    <source>
        <dbReference type="EMBL" id="EDO60527.1"/>
    </source>
</evidence>
<reference evidence="1 2" key="1">
    <citation type="submission" date="2007-08" db="EMBL/GenBank/DDBJ databases">
        <title>Draft genome sequence of Clostridium leptum (DSM 753).</title>
        <authorList>
            <person name="Sudarsanam P."/>
            <person name="Ley R."/>
            <person name="Guruge J."/>
            <person name="Turnbaugh P.J."/>
            <person name="Mahowald M."/>
            <person name="Liep D."/>
            <person name="Gordon J."/>
        </authorList>
    </citation>
    <scope>NUCLEOTIDE SEQUENCE [LARGE SCALE GENOMIC DNA]</scope>
    <source>
        <strain evidence="1 2">DSM 753</strain>
    </source>
</reference>
<dbReference type="Proteomes" id="UP000003490">
    <property type="component" value="Unassembled WGS sequence"/>
</dbReference>
<dbReference type="HOGENOM" id="CLU_2896123_0_0_9"/>
<protein>
    <submittedName>
        <fullName evidence="1">Uncharacterized protein</fullName>
    </submittedName>
</protein>
<dbReference type="AlphaFoldDB" id="A7VU77"/>
<proteinExistence type="predicted"/>
<organism evidence="1 2">
    <name type="scientific">[Clostridium] leptum DSM 753</name>
    <dbReference type="NCBI Taxonomy" id="428125"/>
    <lineage>
        <taxon>Bacteria</taxon>
        <taxon>Bacillati</taxon>
        <taxon>Bacillota</taxon>
        <taxon>Clostridia</taxon>
        <taxon>Eubacteriales</taxon>
        <taxon>Oscillospiraceae</taxon>
        <taxon>Oscillospiraceae incertae sedis</taxon>
    </lineage>
</organism>
<accession>A7VU77</accession>
<reference evidence="1 2" key="2">
    <citation type="submission" date="2007-08" db="EMBL/GenBank/DDBJ databases">
        <authorList>
            <person name="Fulton L."/>
            <person name="Clifton S."/>
            <person name="Fulton B."/>
            <person name="Xu J."/>
            <person name="Minx P."/>
            <person name="Pepin K.H."/>
            <person name="Johnson M."/>
            <person name="Thiruvilangam P."/>
            <person name="Bhonagiri V."/>
            <person name="Nash W.E."/>
            <person name="Wang C."/>
            <person name="Mardis E.R."/>
            <person name="Wilson R.K."/>
        </authorList>
    </citation>
    <scope>NUCLEOTIDE SEQUENCE [LARGE SCALE GENOMIC DNA]</scope>
    <source>
        <strain evidence="1 2">DSM 753</strain>
    </source>
</reference>
<evidence type="ECO:0000313" key="2">
    <source>
        <dbReference type="Proteomes" id="UP000003490"/>
    </source>
</evidence>
<sequence length="62" mass="7492">MRHPDSGLFLCYSPSVQPFPRFIFFIEMGHQKAKNRKMGCKNNQMYLFRTRNSCREFLLIFI</sequence>
<dbReference type="EMBL" id="ABCB02000019">
    <property type="protein sequence ID" value="EDO60527.1"/>
    <property type="molecule type" value="Genomic_DNA"/>
</dbReference>
<name>A7VU77_9FIRM</name>
<comment type="caution">
    <text evidence="1">The sequence shown here is derived from an EMBL/GenBank/DDBJ whole genome shotgun (WGS) entry which is preliminary data.</text>
</comment>
<gene>
    <name evidence="1" type="ORF">CLOLEP_02123</name>
</gene>